<protein>
    <submittedName>
        <fullName evidence="1">Uncharacterized protein</fullName>
    </submittedName>
</protein>
<reference evidence="1" key="1">
    <citation type="submission" date="2019-10" db="EMBL/GenBank/DDBJ databases">
        <authorList>
            <consortium name="DOE Joint Genome Institute"/>
            <person name="Kuo A."/>
            <person name="Miyauchi S."/>
            <person name="Kiss E."/>
            <person name="Drula E."/>
            <person name="Kohler A."/>
            <person name="Sanchez-Garcia M."/>
            <person name="Andreopoulos B."/>
            <person name="Barry K.W."/>
            <person name="Bonito G."/>
            <person name="Buee M."/>
            <person name="Carver A."/>
            <person name="Chen C."/>
            <person name="Cichocki N."/>
            <person name="Clum A."/>
            <person name="Culley D."/>
            <person name="Crous P.W."/>
            <person name="Fauchery L."/>
            <person name="Girlanda M."/>
            <person name="Hayes R."/>
            <person name="Keri Z."/>
            <person name="Labutti K."/>
            <person name="Lipzen A."/>
            <person name="Lombard V."/>
            <person name="Magnuson J."/>
            <person name="Maillard F."/>
            <person name="Morin E."/>
            <person name="Murat C."/>
            <person name="Nolan M."/>
            <person name="Ohm R."/>
            <person name="Pangilinan J."/>
            <person name="Pereira M."/>
            <person name="Perotto S."/>
            <person name="Peter M."/>
            <person name="Riley R."/>
            <person name="Sitrit Y."/>
            <person name="Stielow B."/>
            <person name="Szollosi G."/>
            <person name="Zifcakova L."/>
            <person name="Stursova M."/>
            <person name="Spatafora J.W."/>
            <person name="Tedersoo L."/>
            <person name="Vaario L.-M."/>
            <person name="Yamada A."/>
            <person name="Yan M."/>
            <person name="Wang P."/>
            <person name="Xu J."/>
            <person name="Bruns T."/>
            <person name="Baldrian P."/>
            <person name="Vilgalys R."/>
            <person name="Henrissat B."/>
            <person name="Grigoriev I.V."/>
            <person name="Hibbett D."/>
            <person name="Nagy L.G."/>
            <person name="Martin F.M."/>
        </authorList>
    </citation>
    <scope>NUCLEOTIDE SEQUENCE</scope>
    <source>
        <strain evidence="1">P2</strain>
    </source>
</reference>
<organism evidence="1 2">
    <name type="scientific">Thelephora ganbajun</name>
    <name type="common">Ganba fungus</name>
    <dbReference type="NCBI Taxonomy" id="370292"/>
    <lineage>
        <taxon>Eukaryota</taxon>
        <taxon>Fungi</taxon>
        <taxon>Dikarya</taxon>
        <taxon>Basidiomycota</taxon>
        <taxon>Agaricomycotina</taxon>
        <taxon>Agaricomycetes</taxon>
        <taxon>Thelephorales</taxon>
        <taxon>Thelephoraceae</taxon>
        <taxon>Thelephora</taxon>
    </lineage>
</organism>
<evidence type="ECO:0000313" key="2">
    <source>
        <dbReference type="Proteomes" id="UP000886501"/>
    </source>
</evidence>
<sequence length="152" mass="17491">MQLQPLTPVLEVLQSSDSVASVGFDPRPDLHTALERERPRWERRGEPAPKEPLPLVTEYESEVQDEEMDNVKDERCGSEVKFAWGWPHQGLWILDCNTEHPNRCTTRESDLADSSKNAFPHTQADEEILWSRVLDSGIWSVLTQATRSWLPR</sequence>
<evidence type="ECO:0000313" key="1">
    <source>
        <dbReference type="EMBL" id="KAF9649657.1"/>
    </source>
</evidence>
<accession>A0ACB6ZJC4</accession>
<name>A0ACB6ZJC4_THEGA</name>
<proteinExistence type="predicted"/>
<dbReference type="Proteomes" id="UP000886501">
    <property type="component" value="Unassembled WGS sequence"/>
</dbReference>
<gene>
    <name evidence="1" type="ORF">BDM02DRAFT_1790209</name>
</gene>
<dbReference type="EMBL" id="MU117995">
    <property type="protein sequence ID" value="KAF9649657.1"/>
    <property type="molecule type" value="Genomic_DNA"/>
</dbReference>
<keyword evidence="2" id="KW-1185">Reference proteome</keyword>
<reference evidence="1" key="2">
    <citation type="journal article" date="2020" name="Nat. Commun.">
        <title>Large-scale genome sequencing of mycorrhizal fungi provides insights into the early evolution of symbiotic traits.</title>
        <authorList>
            <person name="Miyauchi S."/>
            <person name="Kiss E."/>
            <person name="Kuo A."/>
            <person name="Drula E."/>
            <person name="Kohler A."/>
            <person name="Sanchez-Garcia M."/>
            <person name="Morin E."/>
            <person name="Andreopoulos B."/>
            <person name="Barry K.W."/>
            <person name="Bonito G."/>
            <person name="Buee M."/>
            <person name="Carver A."/>
            <person name="Chen C."/>
            <person name="Cichocki N."/>
            <person name="Clum A."/>
            <person name="Culley D."/>
            <person name="Crous P.W."/>
            <person name="Fauchery L."/>
            <person name="Girlanda M."/>
            <person name="Hayes R.D."/>
            <person name="Keri Z."/>
            <person name="LaButti K."/>
            <person name="Lipzen A."/>
            <person name="Lombard V."/>
            <person name="Magnuson J."/>
            <person name="Maillard F."/>
            <person name="Murat C."/>
            <person name="Nolan M."/>
            <person name="Ohm R.A."/>
            <person name="Pangilinan J."/>
            <person name="Pereira M.F."/>
            <person name="Perotto S."/>
            <person name="Peter M."/>
            <person name="Pfister S."/>
            <person name="Riley R."/>
            <person name="Sitrit Y."/>
            <person name="Stielow J.B."/>
            <person name="Szollosi G."/>
            <person name="Zifcakova L."/>
            <person name="Stursova M."/>
            <person name="Spatafora J.W."/>
            <person name="Tedersoo L."/>
            <person name="Vaario L.M."/>
            <person name="Yamada A."/>
            <person name="Yan M."/>
            <person name="Wang P."/>
            <person name="Xu J."/>
            <person name="Bruns T."/>
            <person name="Baldrian P."/>
            <person name="Vilgalys R."/>
            <person name="Dunand C."/>
            <person name="Henrissat B."/>
            <person name="Grigoriev I.V."/>
            <person name="Hibbett D."/>
            <person name="Nagy L.G."/>
            <person name="Martin F.M."/>
        </authorList>
    </citation>
    <scope>NUCLEOTIDE SEQUENCE</scope>
    <source>
        <strain evidence="1">P2</strain>
    </source>
</reference>
<comment type="caution">
    <text evidence="1">The sequence shown here is derived from an EMBL/GenBank/DDBJ whole genome shotgun (WGS) entry which is preliminary data.</text>
</comment>